<dbReference type="GO" id="GO:0005737">
    <property type="term" value="C:cytoplasm"/>
    <property type="evidence" value="ECO:0007669"/>
    <property type="project" value="InterPro"/>
</dbReference>
<name>A0A5C2LGV9_KLEPN</name>
<comment type="similarity">
    <text evidence="1">Belongs to the Fes family.</text>
</comment>
<evidence type="ECO:0000313" key="4">
    <source>
        <dbReference type="EMBL" id="QEP91547.1"/>
    </source>
</evidence>
<evidence type="ECO:0000313" key="5">
    <source>
        <dbReference type="Proteomes" id="UP000325096"/>
    </source>
</evidence>
<evidence type="ECO:0000259" key="3">
    <source>
        <dbReference type="Pfam" id="PF11806"/>
    </source>
</evidence>
<sequence>MALYHRRDRPPSECATAIAATSPRDRRPVLAHYTVADRRGSYCFIPSDRDDDFSPEVFSADAPDRALLREGWRKLLPRAIADPLNPHSWLGGRGHGVSATEMPQAPRSPAGTRLMRHILPPVALSGAARVWATIAGSGSTPPARLSTRKRGRWRSCSTANSGPRACRCGRRRWPP</sequence>
<evidence type="ECO:0000256" key="2">
    <source>
        <dbReference type="SAM" id="MobiDB-lite"/>
    </source>
</evidence>
<dbReference type="InterPro" id="IPR013783">
    <property type="entry name" value="Ig-like_fold"/>
</dbReference>
<dbReference type="AlphaFoldDB" id="A0A5C2LGV9"/>
<dbReference type="SUPFAM" id="SSF81296">
    <property type="entry name" value="E set domains"/>
    <property type="match status" value="1"/>
</dbReference>
<dbReference type="GO" id="GO:0005506">
    <property type="term" value="F:iron ion binding"/>
    <property type="evidence" value="ECO:0007669"/>
    <property type="project" value="InterPro"/>
</dbReference>
<dbReference type="GO" id="GO:0006826">
    <property type="term" value="P:iron ion transport"/>
    <property type="evidence" value="ECO:0007669"/>
    <property type="project" value="InterPro"/>
</dbReference>
<dbReference type="InterPro" id="IPR014756">
    <property type="entry name" value="Ig_E-set"/>
</dbReference>
<evidence type="ECO:0000256" key="1">
    <source>
        <dbReference type="ARBA" id="ARBA00024201"/>
    </source>
</evidence>
<protein>
    <submittedName>
        <fullName evidence="4">DUF3327 domain-containing protein</fullName>
    </submittedName>
</protein>
<reference evidence="4 5" key="1">
    <citation type="submission" date="2019-08" db="EMBL/GenBank/DDBJ databases">
        <title>Emergence of NDM-5-producing hypervirulent Klebsiella pneumoniae from clinical infections.</title>
        <authorList>
            <person name="Shen Z."/>
            <person name="Zhang H."/>
            <person name="Li M."/>
        </authorList>
    </citation>
    <scope>NUCLEOTIDE SEQUENCE [LARGE SCALE GENOMIC DNA]</scope>
    <source>
        <strain evidence="4 5">RJ18-06</strain>
    </source>
</reference>
<dbReference type="Pfam" id="PF11806">
    <property type="entry name" value="Enterochelin_N"/>
    <property type="match status" value="1"/>
</dbReference>
<dbReference type="EMBL" id="CP043669">
    <property type="protein sequence ID" value="QEP91547.1"/>
    <property type="molecule type" value="Genomic_DNA"/>
</dbReference>
<accession>A0A5C2LGV9</accession>
<dbReference type="Gene3D" id="2.60.40.10">
    <property type="entry name" value="Immunoglobulins"/>
    <property type="match status" value="1"/>
</dbReference>
<organism evidence="4 5">
    <name type="scientific">Klebsiella pneumoniae</name>
    <dbReference type="NCBI Taxonomy" id="573"/>
    <lineage>
        <taxon>Bacteria</taxon>
        <taxon>Pseudomonadati</taxon>
        <taxon>Pseudomonadota</taxon>
        <taxon>Gammaproteobacteria</taxon>
        <taxon>Enterobacterales</taxon>
        <taxon>Enterobacteriaceae</taxon>
        <taxon>Klebsiella/Raoultella group</taxon>
        <taxon>Klebsiella</taxon>
        <taxon>Klebsiella pneumoniae complex</taxon>
    </lineage>
</organism>
<dbReference type="Proteomes" id="UP000325096">
    <property type="component" value="Chromosome"/>
</dbReference>
<proteinExistence type="inferred from homology"/>
<dbReference type="GO" id="GO:0008849">
    <property type="term" value="F:enterochelin esterase activity"/>
    <property type="evidence" value="ECO:0007669"/>
    <property type="project" value="InterPro"/>
</dbReference>
<feature type="domain" description="Enterochelin esterase N-terminal" evidence="3">
    <location>
        <begin position="36"/>
        <end position="109"/>
    </location>
</feature>
<gene>
    <name evidence="4" type="ORF">FZ929_09655</name>
</gene>
<dbReference type="InterPro" id="IPR021764">
    <property type="entry name" value="Enterochelin_esterase_N"/>
</dbReference>
<feature type="region of interest" description="Disordered" evidence="2">
    <location>
        <begin position="138"/>
        <end position="175"/>
    </location>
</feature>